<dbReference type="KEGG" id="nwi:Nwi_0517"/>
<accession>Q3SVA7</accession>
<proteinExistence type="predicted"/>
<dbReference type="RefSeq" id="WP_011313845.1">
    <property type="nucleotide sequence ID" value="NC_007406.1"/>
</dbReference>
<keyword evidence="2" id="KW-1185">Reference proteome</keyword>
<dbReference type="EMBL" id="CP000115">
    <property type="protein sequence ID" value="ABA03784.1"/>
    <property type="molecule type" value="Genomic_DNA"/>
</dbReference>
<dbReference type="AlphaFoldDB" id="Q3SVA7"/>
<dbReference type="NCBIfam" id="NF041384">
    <property type="entry name" value="YHS_seleno_dom"/>
    <property type="match status" value="1"/>
</dbReference>
<dbReference type="eggNOG" id="COG3350">
    <property type="taxonomic scope" value="Bacteria"/>
</dbReference>
<dbReference type="OrthoDB" id="344729at2"/>
<dbReference type="Proteomes" id="UP000002531">
    <property type="component" value="Chromosome"/>
</dbReference>
<evidence type="ECO:0000313" key="2">
    <source>
        <dbReference type="Proteomes" id="UP000002531"/>
    </source>
</evidence>
<name>Q3SVA7_NITWN</name>
<evidence type="ECO:0008006" key="3">
    <source>
        <dbReference type="Google" id="ProtNLM"/>
    </source>
</evidence>
<organism evidence="1 2">
    <name type="scientific">Nitrobacter winogradskyi (strain ATCC 25391 / DSM 10237 / CIP 104748 / NCIMB 11846 / Nb-255)</name>
    <dbReference type="NCBI Taxonomy" id="323098"/>
    <lineage>
        <taxon>Bacteria</taxon>
        <taxon>Pseudomonadati</taxon>
        <taxon>Pseudomonadota</taxon>
        <taxon>Alphaproteobacteria</taxon>
        <taxon>Hyphomicrobiales</taxon>
        <taxon>Nitrobacteraceae</taxon>
        <taxon>Nitrobacter</taxon>
    </lineage>
</organism>
<dbReference type="STRING" id="323098.Nwi_0517"/>
<gene>
    <name evidence="1" type="ordered locus">Nwi_0517</name>
</gene>
<dbReference type="HOGENOM" id="CLU_087914_1_0_5"/>
<reference evidence="1 2" key="1">
    <citation type="journal article" date="2006" name="Appl. Environ. Microbiol.">
        <title>Genome sequence of the chemolithoautotrophic nitrite-oxidizing bacterium Nitrobacter winogradskyi Nb-255.</title>
        <authorList>
            <person name="Starkenburg S.R."/>
            <person name="Chain P.S."/>
            <person name="Sayavedra-Soto L.A."/>
            <person name="Hauser L."/>
            <person name="Land M.L."/>
            <person name="Larimer F.W."/>
            <person name="Malfatti S.A."/>
            <person name="Klotz M.G."/>
            <person name="Bottomley P.J."/>
            <person name="Arp D.J."/>
            <person name="Hickey W.J."/>
        </authorList>
    </citation>
    <scope>NUCLEOTIDE SEQUENCE [LARGE SCALE GENOMIC DNA]</scope>
    <source>
        <strain evidence="2">ATCC 25391 / DSM 10237 / CIP 104748 / NCIMB 11846 / Nb-255</strain>
    </source>
</reference>
<protein>
    <recommendedName>
        <fullName evidence="3">YHS domain-containing protein</fullName>
    </recommendedName>
</protein>
<evidence type="ECO:0000313" key="1">
    <source>
        <dbReference type="EMBL" id="ABA03784.1"/>
    </source>
</evidence>
<sequence>MTARRQERNGLRLGLAVIAALGGGLAPPGLDLTALAATSERVVVDRYTGLAIGGFDPVAFFTDARPVRGVSEFEVSHDGVIWRFANPSNRAFFLADPDVYSPRFGGYDPVGVTRGVVRAGTARLWLVIGERLYLFGHEDTRAAFAADPARYLREATRRWAALKEMLAQ</sequence>